<proteinExistence type="predicted"/>
<reference evidence="7 8" key="1">
    <citation type="journal article" date="2015" name="Genome Announc.">
        <title>Complete Genome Sequence of Methanosphaerula palustris E1-9CT, a Hydrogenotrophic Methanogen Isolated from a Minerotrophic Fen Peatland.</title>
        <authorList>
            <person name="Cadillo-Quiroz H."/>
            <person name="Browne P."/>
            <person name="Kyrpides N."/>
            <person name="Woyke T."/>
            <person name="Goodwin L."/>
            <person name="Detter C."/>
            <person name="Yavitt J.B."/>
            <person name="Zinder S.H."/>
        </authorList>
    </citation>
    <scope>NUCLEOTIDE SEQUENCE [LARGE SCALE GENOMIC DNA]</scope>
    <source>
        <strain evidence="8">ATCC BAA-1556 / DSM 19958 / E1-9c</strain>
    </source>
</reference>
<evidence type="ECO:0000313" key="8">
    <source>
        <dbReference type="Proteomes" id="UP000002457"/>
    </source>
</evidence>
<feature type="transmembrane region" description="Helical" evidence="6">
    <location>
        <begin position="191"/>
        <end position="218"/>
    </location>
</feature>
<evidence type="ECO:0000256" key="2">
    <source>
        <dbReference type="ARBA" id="ARBA00022475"/>
    </source>
</evidence>
<feature type="transmembrane region" description="Helical" evidence="6">
    <location>
        <begin position="21"/>
        <end position="39"/>
    </location>
</feature>
<dbReference type="InterPro" id="IPR050833">
    <property type="entry name" value="Poly_Biosynth_Transport"/>
</dbReference>
<dbReference type="GeneID" id="7271387"/>
<feature type="transmembrane region" description="Helical" evidence="6">
    <location>
        <begin position="441"/>
        <end position="465"/>
    </location>
</feature>
<organism evidence="7 8">
    <name type="scientific">Methanosphaerula palustris (strain ATCC BAA-1556 / DSM 19958 / E1-9c)</name>
    <dbReference type="NCBI Taxonomy" id="521011"/>
    <lineage>
        <taxon>Archaea</taxon>
        <taxon>Methanobacteriati</taxon>
        <taxon>Methanobacteriota</taxon>
        <taxon>Stenosarchaea group</taxon>
        <taxon>Methanomicrobia</taxon>
        <taxon>Methanomicrobiales</taxon>
        <taxon>Methanoregulaceae</taxon>
        <taxon>Methanosphaerula</taxon>
    </lineage>
</organism>
<dbReference type="GO" id="GO:0005886">
    <property type="term" value="C:plasma membrane"/>
    <property type="evidence" value="ECO:0007669"/>
    <property type="project" value="UniProtKB-SubCell"/>
</dbReference>
<feature type="transmembrane region" description="Helical" evidence="6">
    <location>
        <begin position="239"/>
        <end position="262"/>
    </location>
</feature>
<feature type="transmembrane region" description="Helical" evidence="6">
    <location>
        <begin position="45"/>
        <end position="64"/>
    </location>
</feature>
<feature type="transmembrane region" description="Helical" evidence="6">
    <location>
        <begin position="282"/>
        <end position="301"/>
    </location>
</feature>
<dbReference type="PANTHER" id="PTHR30250">
    <property type="entry name" value="PST FAMILY PREDICTED COLANIC ACID TRANSPORTER"/>
    <property type="match status" value="1"/>
</dbReference>
<feature type="transmembrane region" description="Helical" evidence="6">
    <location>
        <begin position="407"/>
        <end position="429"/>
    </location>
</feature>
<dbReference type="HOGENOM" id="CLU_039594_1_0_2"/>
<dbReference type="eggNOG" id="arCOG02210">
    <property type="taxonomic scope" value="Archaea"/>
</dbReference>
<gene>
    <name evidence="7" type="ordered locus">Mpal_0361</name>
</gene>
<evidence type="ECO:0000256" key="6">
    <source>
        <dbReference type="SAM" id="Phobius"/>
    </source>
</evidence>
<dbReference type="AlphaFoldDB" id="B8GJT6"/>
<keyword evidence="2" id="KW-1003">Cell membrane</keyword>
<sequence length="519" mass="56393">MEIKTIDKFTKQFPWNLAANIAYFLVSIIIGVLLVPYFISTLGIAAYGLIPLVTSITGYVAIIVQSLNTAVTRFLTVDLQHEDYGAANKTFSTAFFGLTAIVLLMVPVVIAVAFFVPAIFKVPSGQEQGVIFLFLGVCGSVLLRAWSGNFTVQLFAYNRLDLQNIVNLTNLFVQTVLIVILFILLGPDLAFVGAAFLVGAIVASMVSIILAKGICPFLNVSIRDFDRTRVRNLLSMGGWVMIDQVGALFLFQVDLIVVNLLFGAIPTGEYAIAQQWGQFLRSIAFTLAAVLAPTILSFYALSRTDSLVQMTSSAIKFLGLSMALPAGLICGFSPQLLTIWVGPEYARLAPLLVLLTAPNAIIMAVQPLFSVNIAYNRVRIPGIVTIIFGTANFILAIAFSLVPGLGYYGVALANFLILTVRHILFVPWYASRIQQISIVNFITPLIPGTVALLIIGGVIACIAMVFSINSIMSLIICGTVIAIIYGVMVLRFGLTEFEKQLIVSLIPSGRIKTKIERRM</sequence>
<evidence type="ECO:0000313" key="7">
    <source>
        <dbReference type="EMBL" id="ACL15740.1"/>
    </source>
</evidence>
<feature type="transmembrane region" description="Helical" evidence="6">
    <location>
        <begin position="381"/>
        <end position="401"/>
    </location>
</feature>
<feature type="transmembrane region" description="Helical" evidence="6">
    <location>
        <begin position="471"/>
        <end position="494"/>
    </location>
</feature>
<accession>B8GJT6</accession>
<keyword evidence="5 6" id="KW-0472">Membrane</keyword>
<dbReference type="KEGG" id="mpl:Mpal_0361"/>
<evidence type="ECO:0000256" key="4">
    <source>
        <dbReference type="ARBA" id="ARBA00022989"/>
    </source>
</evidence>
<dbReference type="Proteomes" id="UP000002457">
    <property type="component" value="Chromosome"/>
</dbReference>
<feature type="transmembrane region" description="Helical" evidence="6">
    <location>
        <begin position="164"/>
        <end position="185"/>
    </location>
</feature>
<evidence type="ECO:0000256" key="1">
    <source>
        <dbReference type="ARBA" id="ARBA00004651"/>
    </source>
</evidence>
<feature type="transmembrane region" description="Helical" evidence="6">
    <location>
        <begin position="94"/>
        <end position="119"/>
    </location>
</feature>
<evidence type="ECO:0000256" key="5">
    <source>
        <dbReference type="ARBA" id="ARBA00023136"/>
    </source>
</evidence>
<dbReference type="PANTHER" id="PTHR30250:SF26">
    <property type="entry name" value="PSMA PROTEIN"/>
    <property type="match status" value="1"/>
</dbReference>
<dbReference type="RefSeq" id="WP_012617059.1">
    <property type="nucleotide sequence ID" value="NC_011832.1"/>
</dbReference>
<dbReference type="STRING" id="521011.Mpal_0361"/>
<feature type="transmembrane region" description="Helical" evidence="6">
    <location>
        <begin position="348"/>
        <end position="369"/>
    </location>
</feature>
<dbReference type="Pfam" id="PF01943">
    <property type="entry name" value="Polysacc_synt"/>
    <property type="match status" value="1"/>
</dbReference>
<feature type="transmembrane region" description="Helical" evidence="6">
    <location>
        <begin position="322"/>
        <end position="342"/>
    </location>
</feature>
<protein>
    <submittedName>
        <fullName evidence="7">Polysaccharide biosynthesis protein</fullName>
    </submittedName>
</protein>
<comment type="subcellular location">
    <subcellularLocation>
        <location evidence="1">Cell membrane</location>
        <topology evidence="1">Multi-pass membrane protein</topology>
    </subcellularLocation>
</comment>
<keyword evidence="4 6" id="KW-1133">Transmembrane helix</keyword>
<dbReference type="InterPro" id="IPR002797">
    <property type="entry name" value="Polysacc_synth"/>
</dbReference>
<dbReference type="EMBL" id="CP001338">
    <property type="protein sequence ID" value="ACL15740.1"/>
    <property type="molecule type" value="Genomic_DNA"/>
</dbReference>
<feature type="transmembrane region" description="Helical" evidence="6">
    <location>
        <begin position="131"/>
        <end position="152"/>
    </location>
</feature>
<keyword evidence="8" id="KW-1185">Reference proteome</keyword>
<name>B8GJT6_METPE</name>
<keyword evidence="3 6" id="KW-0812">Transmembrane</keyword>
<dbReference type="OrthoDB" id="107091at2157"/>
<evidence type="ECO:0000256" key="3">
    <source>
        <dbReference type="ARBA" id="ARBA00022692"/>
    </source>
</evidence>